<evidence type="ECO:0000259" key="13">
    <source>
        <dbReference type="Pfam" id="PF00535"/>
    </source>
</evidence>
<dbReference type="Proteomes" id="UP000034498">
    <property type="component" value="Unassembled WGS sequence"/>
</dbReference>
<feature type="domain" description="Glycosyltransferase 2-like" evidence="13">
    <location>
        <begin position="4"/>
        <end position="120"/>
    </location>
</feature>
<keyword evidence="10" id="KW-1133">Transmembrane helix</keyword>
<accession>A0A0G0K4V9</accession>
<keyword evidence="7" id="KW-0812">Transmembrane</keyword>
<keyword evidence="5" id="KW-0328">Glycosyltransferase</keyword>
<evidence type="ECO:0000256" key="5">
    <source>
        <dbReference type="ARBA" id="ARBA00022676"/>
    </source>
</evidence>
<gene>
    <name evidence="14" type="ORF">US94_C0023G0002</name>
</gene>
<evidence type="ECO:0000256" key="8">
    <source>
        <dbReference type="ARBA" id="ARBA00022824"/>
    </source>
</evidence>
<dbReference type="PANTHER" id="PTHR10859:SF91">
    <property type="entry name" value="DOLICHYL-PHOSPHATE BETA-GLUCOSYLTRANSFERASE"/>
    <property type="match status" value="1"/>
</dbReference>
<name>A0A0G0K4V9_9BACT</name>
<keyword evidence="8" id="KW-0256">Endoplasmic reticulum</keyword>
<keyword evidence="9" id="KW-0735">Signal-anchor</keyword>
<evidence type="ECO:0000256" key="10">
    <source>
        <dbReference type="ARBA" id="ARBA00022989"/>
    </source>
</evidence>
<keyword evidence="11" id="KW-0472">Membrane</keyword>
<protein>
    <recommendedName>
        <fullName evidence="4">dolichyl-phosphate beta-glucosyltransferase</fullName>
        <ecNumber evidence="4">2.4.1.117</ecNumber>
    </recommendedName>
</protein>
<comment type="caution">
    <text evidence="14">The sequence shown here is derived from an EMBL/GenBank/DDBJ whole genome shotgun (WGS) entry which is preliminary data.</text>
</comment>
<evidence type="ECO:0000256" key="9">
    <source>
        <dbReference type="ARBA" id="ARBA00022968"/>
    </source>
</evidence>
<dbReference type="InterPro" id="IPR035518">
    <property type="entry name" value="DPG_synthase"/>
</dbReference>
<evidence type="ECO:0000256" key="2">
    <source>
        <dbReference type="ARBA" id="ARBA00004922"/>
    </source>
</evidence>
<dbReference type="GO" id="GO:0004581">
    <property type="term" value="F:dolichyl-phosphate beta-glucosyltransferase activity"/>
    <property type="evidence" value="ECO:0007669"/>
    <property type="project" value="UniProtKB-EC"/>
</dbReference>
<dbReference type="Pfam" id="PF00535">
    <property type="entry name" value="Glycos_transf_2"/>
    <property type="match status" value="1"/>
</dbReference>
<dbReference type="Gene3D" id="3.90.550.10">
    <property type="entry name" value="Spore Coat Polysaccharide Biosynthesis Protein SpsA, Chain A"/>
    <property type="match status" value="1"/>
</dbReference>
<evidence type="ECO:0000256" key="12">
    <source>
        <dbReference type="ARBA" id="ARBA00045097"/>
    </source>
</evidence>
<comment type="similarity">
    <text evidence="3">Belongs to the glycosyltransferase 2 family.</text>
</comment>
<evidence type="ECO:0000313" key="15">
    <source>
        <dbReference type="Proteomes" id="UP000034498"/>
    </source>
</evidence>
<evidence type="ECO:0000256" key="7">
    <source>
        <dbReference type="ARBA" id="ARBA00022692"/>
    </source>
</evidence>
<dbReference type="SUPFAM" id="SSF53448">
    <property type="entry name" value="Nucleotide-diphospho-sugar transferases"/>
    <property type="match status" value="1"/>
</dbReference>
<dbReference type="AlphaFoldDB" id="A0A0G0K4V9"/>
<dbReference type="InterPro" id="IPR029044">
    <property type="entry name" value="Nucleotide-diphossugar_trans"/>
</dbReference>
<comment type="catalytic activity">
    <reaction evidence="12">
        <text>a di-trans,poly-cis-dolichyl phosphate + UDP-alpha-D-glucose = a di-trans,poly-cis-dolichyl beta-D-glucosyl phosphate + UDP</text>
        <dbReference type="Rhea" id="RHEA:15401"/>
        <dbReference type="Rhea" id="RHEA-COMP:19498"/>
        <dbReference type="Rhea" id="RHEA-COMP:19502"/>
        <dbReference type="ChEBI" id="CHEBI:57525"/>
        <dbReference type="ChEBI" id="CHEBI:57683"/>
        <dbReference type="ChEBI" id="CHEBI:58223"/>
        <dbReference type="ChEBI" id="CHEBI:58885"/>
        <dbReference type="EC" id="2.4.1.117"/>
    </reaction>
    <physiologicalReaction direction="left-to-right" evidence="12">
        <dbReference type="Rhea" id="RHEA:15402"/>
    </physiologicalReaction>
</comment>
<dbReference type="EMBL" id="LBUX01000023">
    <property type="protein sequence ID" value="KKQ73842.1"/>
    <property type="molecule type" value="Genomic_DNA"/>
</dbReference>
<reference evidence="14 15" key="1">
    <citation type="journal article" date="2015" name="Nature">
        <title>rRNA introns, odd ribosomes, and small enigmatic genomes across a large radiation of phyla.</title>
        <authorList>
            <person name="Brown C.T."/>
            <person name="Hug L.A."/>
            <person name="Thomas B.C."/>
            <person name="Sharon I."/>
            <person name="Castelle C.J."/>
            <person name="Singh A."/>
            <person name="Wilkins M.J."/>
            <person name="Williams K.H."/>
            <person name="Banfield J.F."/>
        </authorList>
    </citation>
    <scope>NUCLEOTIDE SEQUENCE [LARGE SCALE GENOMIC DNA]</scope>
</reference>
<proteinExistence type="inferred from homology"/>
<comment type="pathway">
    <text evidence="2">Protein modification; protein glycosylation.</text>
</comment>
<evidence type="ECO:0000256" key="11">
    <source>
        <dbReference type="ARBA" id="ARBA00023136"/>
    </source>
</evidence>
<comment type="subcellular location">
    <subcellularLocation>
        <location evidence="1">Endoplasmic reticulum membrane</location>
        <topology evidence="1">Single-pass membrane protein</topology>
    </subcellularLocation>
</comment>
<dbReference type="PANTHER" id="PTHR10859">
    <property type="entry name" value="GLYCOSYL TRANSFERASE"/>
    <property type="match status" value="1"/>
</dbReference>
<evidence type="ECO:0000256" key="1">
    <source>
        <dbReference type="ARBA" id="ARBA00004389"/>
    </source>
</evidence>
<keyword evidence="6 14" id="KW-0808">Transferase</keyword>
<dbReference type="GO" id="GO:0006487">
    <property type="term" value="P:protein N-linked glycosylation"/>
    <property type="evidence" value="ECO:0007669"/>
    <property type="project" value="TreeGrafter"/>
</dbReference>
<dbReference type="EC" id="2.4.1.117" evidence="4"/>
<dbReference type="InterPro" id="IPR001173">
    <property type="entry name" value="Glyco_trans_2-like"/>
</dbReference>
<evidence type="ECO:0000256" key="3">
    <source>
        <dbReference type="ARBA" id="ARBA00006739"/>
    </source>
</evidence>
<evidence type="ECO:0000256" key="4">
    <source>
        <dbReference type="ARBA" id="ARBA00012583"/>
    </source>
</evidence>
<organism evidence="14 15">
    <name type="scientific">Berkelbacteria bacterium GW2011_GWB1_38_5</name>
    <dbReference type="NCBI Taxonomy" id="1618336"/>
    <lineage>
        <taxon>Bacteria</taxon>
        <taxon>Candidatus Berkelbacteria</taxon>
    </lineage>
</organism>
<evidence type="ECO:0000313" key="14">
    <source>
        <dbReference type="EMBL" id="KKQ73842.1"/>
    </source>
</evidence>
<sequence>MFLSVIIPAYNEEKRLPETLKKVRNYLNHQNITRLDSARQAYEVIVVNDGSTDSTPRVASGLIKDWDGFRLVDNKENQGKGAVVKQGMLEAKGDWRLFMDADNSTDISEIEKLWKFANQSCHSEQSAFSRPESVANATSWTSQEIPRQARDDDNFRAYDVIIGSRYLSKDSIKIKQPLSRRVVSRFGNLLVRLFLGIKSVDTQCGFKLFSKEATEKIFPLQEITRWGFDMEILAIAIKKGYKIKEVPVSWCDAEGSQVKKSATFKTLKELLTIKWNMMKGKYN</sequence>
<dbReference type="STRING" id="1618336.US94_C0023G0002"/>
<dbReference type="CDD" id="cd04188">
    <property type="entry name" value="DPG_synthase"/>
    <property type="match status" value="1"/>
</dbReference>
<evidence type="ECO:0000256" key="6">
    <source>
        <dbReference type="ARBA" id="ARBA00022679"/>
    </source>
</evidence>